<dbReference type="OrthoDB" id="10006572at2759"/>
<organism evidence="1 2">
    <name type="scientific">Smittium mucronatum</name>
    <dbReference type="NCBI Taxonomy" id="133383"/>
    <lineage>
        <taxon>Eukaryota</taxon>
        <taxon>Fungi</taxon>
        <taxon>Fungi incertae sedis</taxon>
        <taxon>Zoopagomycota</taxon>
        <taxon>Kickxellomycotina</taxon>
        <taxon>Harpellomycetes</taxon>
        <taxon>Harpellales</taxon>
        <taxon>Legeriomycetaceae</taxon>
        <taxon>Smittium</taxon>
    </lineage>
</organism>
<proteinExistence type="predicted"/>
<dbReference type="Gene3D" id="6.10.20.40">
    <property type="entry name" value="TEA/ATTS domain"/>
    <property type="match status" value="1"/>
</dbReference>
<dbReference type="InterPro" id="IPR038096">
    <property type="entry name" value="TEA/ATTS_sf"/>
</dbReference>
<dbReference type="AlphaFoldDB" id="A0A1R0H1N4"/>
<name>A0A1R0H1N4_9FUNG</name>
<dbReference type="EMBL" id="LSSL01001100">
    <property type="protein sequence ID" value="OLY83046.1"/>
    <property type="molecule type" value="Genomic_DNA"/>
</dbReference>
<dbReference type="Proteomes" id="UP000187455">
    <property type="component" value="Unassembled WGS sequence"/>
</dbReference>
<evidence type="ECO:0008006" key="3">
    <source>
        <dbReference type="Google" id="ProtNLM"/>
    </source>
</evidence>
<keyword evidence="2" id="KW-1185">Reference proteome</keyword>
<dbReference type="STRING" id="133383.A0A1R0H1N4"/>
<reference evidence="1 2" key="1">
    <citation type="journal article" date="2016" name="Mol. Biol. Evol.">
        <title>Genome-Wide Survey of Gut Fungi (Harpellales) Reveals the First Horizontally Transferred Ubiquitin Gene from a Mosquito Host.</title>
        <authorList>
            <person name="Wang Y."/>
            <person name="White M.M."/>
            <person name="Kvist S."/>
            <person name="Moncalvo J.M."/>
        </authorList>
    </citation>
    <scope>NUCLEOTIDE SEQUENCE [LARGE SCALE GENOMIC DNA]</scope>
    <source>
        <strain evidence="1 2">ALG-7-W6</strain>
    </source>
</reference>
<comment type="caution">
    <text evidence="1">The sequence shown here is derived from an EMBL/GenBank/DDBJ whole genome shotgun (WGS) entry which is preliminary data.</text>
</comment>
<evidence type="ECO:0000313" key="2">
    <source>
        <dbReference type="Proteomes" id="UP000187455"/>
    </source>
</evidence>
<sequence>MKTGLVRARKQVSSHIQVWSNCKKAPCSRELKESVFIKLINIFRTHYVRPGSTSVNSQISMKRTRSVDSNTPNFDNLPPIVPHLSLQNRNLDAFPLTPLSSKSNFDGSNSSVSIKPCPSLPFDPSLGFSSSFGSVYAPTQSLTTLNHSDFEYLRSIFSVIDNDPIITIKPTNSASTPFPTSSPLEYKKPDSNHLQINEYPLNPNFNLLYPDQQSISLDQDTNNITPFQSALIPPNIQELDPNYQSFSEYTADFVNFTANYTMLANQPAHDEHAFSDLITTLHYPQNIAEPLIPSTDHHISTFPIPCSQKPSVAGGSRCAVARKPQKKSLATKPKPYSYQHNHRLANYSSAADLSSRPSLGGKSLRYNNNTNHNLGHTQSSTPNATAFNRPVGTHPGIDLRLCTPSLFPTTRSGTPLNTGSFTTQSDCINGLQGYSLLEHINSPMFITSSATEVTLDSFDDQVYNNTSKPSCLGDQITLPASGYKNLPFGPAAMMDASSMYNSETLLDNCLYSPDKFNSSFQFIDQEPANQLQHIPIDNSKSSYNNSDKFKNNYEAIFISDSLNNMNNLSDIGTAINSPIEYEFKSNINHINQYILNGKCMSDQYKKRVTQSANLSDSILETMLFSNFKDNNQK</sequence>
<protein>
    <recommendedName>
        <fullName evidence="3">TEA domain-containing protein</fullName>
    </recommendedName>
</protein>
<gene>
    <name evidence="1" type="ORF">AYI68_g2825</name>
</gene>
<evidence type="ECO:0000313" key="1">
    <source>
        <dbReference type="EMBL" id="OLY83046.1"/>
    </source>
</evidence>
<accession>A0A1R0H1N4</accession>